<dbReference type="RefSeq" id="WP_021725893.1">
    <property type="nucleotide sequence ID" value="NZ_AWEZ01000043.1"/>
</dbReference>
<name>U2TRQ2_9ACTN</name>
<evidence type="ECO:0000313" key="3">
    <source>
        <dbReference type="Proteomes" id="UP000016638"/>
    </source>
</evidence>
<accession>U2TRQ2</accession>
<dbReference type="OrthoDB" id="9813152at2"/>
<keyword evidence="2" id="KW-0238">DNA-binding</keyword>
<dbReference type="PATRIC" id="fig|1125712.3.peg.1049"/>
<organism evidence="2 3">
    <name type="scientific">Olsenella profusa F0195</name>
    <dbReference type="NCBI Taxonomy" id="1125712"/>
    <lineage>
        <taxon>Bacteria</taxon>
        <taxon>Bacillati</taxon>
        <taxon>Actinomycetota</taxon>
        <taxon>Coriobacteriia</taxon>
        <taxon>Coriobacteriales</taxon>
        <taxon>Atopobiaceae</taxon>
        <taxon>Olsenella</taxon>
    </lineage>
</organism>
<dbReference type="InterPro" id="IPR010982">
    <property type="entry name" value="Lambda_DNA-bd_dom_sf"/>
</dbReference>
<dbReference type="EMBL" id="AWEZ01000043">
    <property type="protein sequence ID" value="ERL08753.1"/>
    <property type="molecule type" value="Genomic_DNA"/>
</dbReference>
<evidence type="ECO:0000313" key="2">
    <source>
        <dbReference type="EMBL" id="ERL08753.1"/>
    </source>
</evidence>
<feature type="domain" description="HTH cro/C1-type" evidence="1">
    <location>
        <begin position="11"/>
        <end position="37"/>
    </location>
</feature>
<dbReference type="SUPFAM" id="SSF47413">
    <property type="entry name" value="lambda repressor-like DNA-binding domains"/>
    <property type="match status" value="1"/>
</dbReference>
<dbReference type="Pfam" id="PF01381">
    <property type="entry name" value="HTH_3"/>
    <property type="match status" value="1"/>
</dbReference>
<sequence>MDAHRFGNFVARRRKQQGTTQALLADRICVTDKAVSR</sequence>
<dbReference type="Proteomes" id="UP000016638">
    <property type="component" value="Unassembled WGS sequence"/>
</dbReference>
<comment type="caution">
    <text evidence="2">The sequence shown here is derived from an EMBL/GenBank/DDBJ whole genome shotgun (WGS) entry which is preliminary data.</text>
</comment>
<dbReference type="GO" id="GO:0003677">
    <property type="term" value="F:DNA binding"/>
    <property type="evidence" value="ECO:0007669"/>
    <property type="project" value="UniProtKB-KW"/>
</dbReference>
<dbReference type="InterPro" id="IPR001387">
    <property type="entry name" value="Cro/C1-type_HTH"/>
</dbReference>
<reference evidence="2 3" key="1">
    <citation type="submission" date="2013-08" db="EMBL/GenBank/DDBJ databases">
        <authorList>
            <person name="Durkin A.S."/>
            <person name="Haft D.R."/>
            <person name="McCorrison J."/>
            <person name="Torralba M."/>
            <person name="Gillis M."/>
            <person name="Haft D.H."/>
            <person name="Methe B."/>
            <person name="Sutton G."/>
            <person name="Nelson K.E."/>
        </authorList>
    </citation>
    <scope>NUCLEOTIDE SEQUENCE [LARGE SCALE GENOMIC DNA]</scope>
    <source>
        <strain evidence="2 3">F0195</strain>
    </source>
</reference>
<gene>
    <name evidence="2" type="ORF">HMPREF1316_0426</name>
</gene>
<protein>
    <submittedName>
        <fullName evidence="2">DNA-binding helix-turn-helix domain protein</fullName>
    </submittedName>
</protein>
<keyword evidence="3" id="KW-1185">Reference proteome</keyword>
<dbReference type="AlphaFoldDB" id="U2TRQ2"/>
<proteinExistence type="predicted"/>
<evidence type="ECO:0000259" key="1">
    <source>
        <dbReference type="Pfam" id="PF01381"/>
    </source>
</evidence>